<dbReference type="RefSeq" id="WP_280943992.1">
    <property type="nucleotide sequence ID" value="NZ_CP123771.1"/>
</dbReference>
<reference evidence="2 3" key="1">
    <citation type="journal article" date="2012" name="Appl. Soil Ecol.">
        <title>Isolation and characterization of new plant growth-promoting bacterial endophytes.</title>
        <authorList>
            <person name="Rashid S."/>
            <person name="Charles T.C."/>
            <person name="Glick B.R."/>
        </authorList>
    </citation>
    <scope>NUCLEOTIDE SEQUENCE [LARGE SCALE GENOMIC DNA]</scope>
    <source>
        <strain evidence="2 3">YsS1</strain>
    </source>
</reference>
<keyword evidence="1" id="KW-1133">Transmembrane helix</keyword>
<dbReference type="EMBL" id="CP123771">
    <property type="protein sequence ID" value="WGO90925.1"/>
    <property type="molecule type" value="Genomic_DNA"/>
</dbReference>
<evidence type="ECO:0000256" key="1">
    <source>
        <dbReference type="SAM" id="Phobius"/>
    </source>
</evidence>
<sequence>MSGALIIPNFLSTIGSLKAEQSGRLLWVVVVLQIAFMPLAYWLVQRIDTRIPLAIGVLAFIAACLMGTRITHEWLANYFLPMLVLFAFGSALTFLGVMTVAVSNARPPETLQVIAFAQIPRVLRPTFASAMISTFLTQFERVHSALLVPYADPTRSVIRAMQMSGGAISDLSEVIQREANVLDFRDAYELCAVVGCVTPLCSSR</sequence>
<dbReference type="SUPFAM" id="SSF103473">
    <property type="entry name" value="MFS general substrate transporter"/>
    <property type="match status" value="1"/>
</dbReference>
<evidence type="ECO:0000313" key="2">
    <source>
        <dbReference type="EMBL" id="WGO90925.1"/>
    </source>
</evidence>
<keyword evidence="1" id="KW-0472">Membrane</keyword>
<dbReference type="Proteomes" id="UP001227386">
    <property type="component" value="Chromosome"/>
</dbReference>
<feature type="transmembrane region" description="Helical" evidence="1">
    <location>
        <begin position="78"/>
        <end position="102"/>
    </location>
</feature>
<name>A0ABY8P713_9PSED</name>
<feature type="transmembrane region" description="Helical" evidence="1">
    <location>
        <begin position="25"/>
        <end position="44"/>
    </location>
</feature>
<keyword evidence="3" id="KW-1185">Reference proteome</keyword>
<proteinExistence type="predicted"/>
<feature type="transmembrane region" description="Helical" evidence="1">
    <location>
        <begin position="51"/>
        <end position="72"/>
    </location>
</feature>
<dbReference type="InterPro" id="IPR036259">
    <property type="entry name" value="MFS_trans_sf"/>
</dbReference>
<accession>A0ABY8P713</accession>
<protein>
    <submittedName>
        <fullName evidence="2">Uncharacterized protein</fullName>
    </submittedName>
</protein>
<dbReference type="Gene3D" id="1.20.1250.20">
    <property type="entry name" value="MFS general substrate transporter like domains"/>
    <property type="match status" value="1"/>
</dbReference>
<evidence type="ECO:0000313" key="3">
    <source>
        <dbReference type="Proteomes" id="UP001227386"/>
    </source>
</evidence>
<gene>
    <name evidence="2" type="ORF">QCD61_14350</name>
</gene>
<organism evidence="2 3">
    <name type="scientific">Pseudomonas viciae</name>
    <dbReference type="NCBI Taxonomy" id="2505979"/>
    <lineage>
        <taxon>Bacteria</taxon>
        <taxon>Pseudomonadati</taxon>
        <taxon>Pseudomonadota</taxon>
        <taxon>Gammaproteobacteria</taxon>
        <taxon>Pseudomonadales</taxon>
        <taxon>Pseudomonadaceae</taxon>
        <taxon>Pseudomonas</taxon>
    </lineage>
</organism>
<keyword evidence="1" id="KW-0812">Transmembrane</keyword>